<feature type="transmembrane region" description="Helical" evidence="1">
    <location>
        <begin position="12"/>
        <end position="34"/>
    </location>
</feature>
<dbReference type="Proteomes" id="UP000092498">
    <property type="component" value="Chromosome"/>
</dbReference>
<protein>
    <submittedName>
        <fullName evidence="2">Uncharacterized protein</fullName>
    </submittedName>
</protein>
<proteinExistence type="predicted"/>
<dbReference type="EMBL" id="CP013244">
    <property type="protein sequence ID" value="ANP45869.1"/>
    <property type="molecule type" value="Genomic_DNA"/>
</dbReference>
<keyword evidence="1" id="KW-1133">Transmembrane helix</keyword>
<keyword evidence="1" id="KW-0472">Membrane</keyword>
<dbReference type="OrthoDB" id="7540170at2"/>
<dbReference type="AlphaFoldDB" id="A0A1B1AH28"/>
<feature type="transmembrane region" description="Helical" evidence="1">
    <location>
        <begin position="226"/>
        <end position="245"/>
    </location>
</feature>
<name>A0A1B1AH28_9PROT</name>
<feature type="transmembrane region" description="Helical" evidence="1">
    <location>
        <begin position="88"/>
        <end position="111"/>
    </location>
</feature>
<dbReference type="InParanoid" id="A0A1B1AH28"/>
<evidence type="ECO:0000313" key="3">
    <source>
        <dbReference type="Proteomes" id="UP000092498"/>
    </source>
</evidence>
<reference evidence="2 3" key="1">
    <citation type="submission" date="2015-11" db="EMBL/GenBank/DDBJ databases">
        <title>Whole-Genome Sequence of Candidatus Oderbacter manganicum from the National Park Lower Oder Valley, Germany.</title>
        <authorList>
            <person name="Braun B."/>
            <person name="Liere K."/>
            <person name="Szewzyk U."/>
        </authorList>
    </citation>
    <scope>NUCLEOTIDE SEQUENCE [LARGE SCALE GENOMIC DNA]</scope>
    <source>
        <strain evidence="2 3">OTSz_A_272</strain>
    </source>
</reference>
<evidence type="ECO:0000313" key="2">
    <source>
        <dbReference type="EMBL" id="ANP45869.1"/>
    </source>
</evidence>
<keyword evidence="1" id="KW-0812">Transmembrane</keyword>
<dbReference type="KEGG" id="cbot:ATE48_08010"/>
<feature type="transmembrane region" description="Helical" evidence="1">
    <location>
        <begin position="54"/>
        <end position="76"/>
    </location>
</feature>
<feature type="transmembrane region" description="Helical" evidence="1">
    <location>
        <begin position="140"/>
        <end position="160"/>
    </location>
</feature>
<evidence type="ECO:0000256" key="1">
    <source>
        <dbReference type="SAM" id="Phobius"/>
    </source>
</evidence>
<accession>A0A1B1AH28</accession>
<organism evidence="2 3">
    <name type="scientific">Candidatus Viadribacter manganicus</name>
    <dbReference type="NCBI Taxonomy" id="1759059"/>
    <lineage>
        <taxon>Bacteria</taxon>
        <taxon>Pseudomonadati</taxon>
        <taxon>Pseudomonadota</taxon>
        <taxon>Alphaproteobacteria</taxon>
        <taxon>Hyphomonadales</taxon>
        <taxon>Hyphomonadaceae</taxon>
        <taxon>Candidatus Viadribacter</taxon>
    </lineage>
</organism>
<keyword evidence="3" id="KW-1185">Reference proteome</keyword>
<gene>
    <name evidence="2" type="ORF">ATE48_08010</name>
</gene>
<sequence>MTSNPSAPTASVIDRWIFVFMAVWFIAITLTGFIPDSLLKIAAVEAGQRPPFPMVLHAHAVLMGSFLLLLLAQTLLVATGRQAMHERLGPIGAVLAAALVVVGIVLVPTMYQSVWGALQAAPQEAQAGIRQGLREFDNIMLLQIRIGFLFPVFISIALLARRRDSGLHKRMMFLAVAMALPAAFDRMTWLPTSLPDGPLTTDLYPLVALAPMFIWDLVRMRTVHKAYLIGLAIAVPTSLVVHALWGAEWWHTMAPRLVGVAP</sequence>